<dbReference type="NCBIfam" id="TIGR01071">
    <property type="entry name" value="rplO_bact"/>
    <property type="match status" value="1"/>
</dbReference>
<evidence type="ECO:0000256" key="4">
    <source>
        <dbReference type="ARBA" id="ARBA00035299"/>
    </source>
</evidence>
<dbReference type="InterPro" id="IPR001196">
    <property type="entry name" value="Ribosomal_uL15_CS"/>
</dbReference>
<dbReference type="GO" id="GO:0022625">
    <property type="term" value="C:cytosolic large ribosomal subunit"/>
    <property type="evidence" value="ECO:0007669"/>
    <property type="project" value="TreeGrafter"/>
</dbReference>
<dbReference type="PANTHER" id="PTHR12934:SF11">
    <property type="entry name" value="LARGE RIBOSOMAL SUBUNIT PROTEIN UL15M"/>
    <property type="match status" value="1"/>
</dbReference>
<dbReference type="InterPro" id="IPR030878">
    <property type="entry name" value="Ribosomal_uL15"/>
</dbReference>
<evidence type="ECO:0000256" key="2">
    <source>
        <dbReference type="ARBA" id="ARBA00022980"/>
    </source>
</evidence>
<dbReference type="InterPro" id="IPR021131">
    <property type="entry name" value="Ribosomal_uL15/eL18"/>
</dbReference>
<name>A0AA35RAC8_GEOBA</name>
<dbReference type="Gene3D" id="3.100.10.10">
    <property type="match status" value="1"/>
</dbReference>
<dbReference type="InterPro" id="IPR036227">
    <property type="entry name" value="Ribosomal_uL15/eL18_sf"/>
</dbReference>
<keyword evidence="3 6" id="KW-0687">Ribonucleoprotein</keyword>
<gene>
    <name evidence="9" type="ORF">GBAR_LOCUS5142</name>
</gene>
<organism evidence="9 10">
    <name type="scientific">Geodia barretti</name>
    <name type="common">Barrett's horny sponge</name>
    <dbReference type="NCBI Taxonomy" id="519541"/>
    <lineage>
        <taxon>Eukaryota</taxon>
        <taxon>Metazoa</taxon>
        <taxon>Porifera</taxon>
        <taxon>Demospongiae</taxon>
        <taxon>Heteroscleromorpha</taxon>
        <taxon>Tetractinellida</taxon>
        <taxon>Astrophorina</taxon>
        <taxon>Geodiidae</taxon>
        <taxon>Geodia</taxon>
    </lineage>
</organism>
<dbReference type="GO" id="GO:0003735">
    <property type="term" value="F:structural constituent of ribosome"/>
    <property type="evidence" value="ECO:0007669"/>
    <property type="project" value="InterPro"/>
</dbReference>
<dbReference type="Pfam" id="PF00828">
    <property type="entry name" value="Ribosomal_L27A"/>
    <property type="match status" value="1"/>
</dbReference>
<dbReference type="Proteomes" id="UP001174909">
    <property type="component" value="Unassembled WGS sequence"/>
</dbReference>
<evidence type="ECO:0000259" key="8">
    <source>
        <dbReference type="Pfam" id="PF00828"/>
    </source>
</evidence>
<accession>A0AA35RAC8</accession>
<comment type="similarity">
    <text evidence="1 6">Belongs to the universal ribosomal protein uL15 family.</text>
</comment>
<evidence type="ECO:0000256" key="5">
    <source>
        <dbReference type="ARBA" id="ARBA00035423"/>
    </source>
</evidence>
<feature type="region of interest" description="Disordered" evidence="7">
    <location>
        <begin position="1"/>
        <end position="48"/>
    </location>
</feature>
<dbReference type="SUPFAM" id="SSF52080">
    <property type="entry name" value="Ribosomal proteins L15p and L18e"/>
    <property type="match status" value="1"/>
</dbReference>
<sequence>MQQHMMRPPQGAKKNRKRVGRGDGSGMGTYSGRGLKGQKSRSGSGSMVKFQGGQLSLLKRLPSIRGFTNVFRQEYSIVNLDQLALFPDGSDVTPESMVQVGFVKNLNSPVKVLGRGEIDVAISVSAHKFSAAARSKIEAAGGTVAVTE</sequence>
<dbReference type="EMBL" id="CASHTH010000762">
    <property type="protein sequence ID" value="CAI8007297.1"/>
    <property type="molecule type" value="Genomic_DNA"/>
</dbReference>
<reference evidence="9" key="1">
    <citation type="submission" date="2023-03" db="EMBL/GenBank/DDBJ databases">
        <authorList>
            <person name="Steffen K."/>
            <person name="Cardenas P."/>
        </authorList>
    </citation>
    <scope>NUCLEOTIDE SEQUENCE</scope>
</reference>
<feature type="domain" description="Large ribosomal subunit protein uL15/eL18" evidence="8">
    <location>
        <begin position="77"/>
        <end position="144"/>
    </location>
</feature>
<protein>
    <recommendedName>
        <fullName evidence="4">Large ribosomal subunit protein uL15m</fullName>
    </recommendedName>
    <alternativeName>
        <fullName evidence="5">39S ribosomal protein L15, mitochondrial</fullName>
    </alternativeName>
</protein>
<dbReference type="InterPro" id="IPR005749">
    <property type="entry name" value="Ribosomal_uL15_bac-type"/>
</dbReference>
<evidence type="ECO:0000256" key="3">
    <source>
        <dbReference type="ARBA" id="ARBA00023274"/>
    </source>
</evidence>
<dbReference type="HAMAP" id="MF_01341">
    <property type="entry name" value="Ribosomal_uL15"/>
    <property type="match status" value="1"/>
</dbReference>
<evidence type="ECO:0000256" key="7">
    <source>
        <dbReference type="SAM" id="MobiDB-lite"/>
    </source>
</evidence>
<dbReference type="GO" id="GO:0006412">
    <property type="term" value="P:translation"/>
    <property type="evidence" value="ECO:0007669"/>
    <property type="project" value="InterPro"/>
</dbReference>
<evidence type="ECO:0000256" key="6">
    <source>
        <dbReference type="RuleBase" id="RU003888"/>
    </source>
</evidence>
<proteinExistence type="inferred from homology"/>
<evidence type="ECO:0000313" key="10">
    <source>
        <dbReference type="Proteomes" id="UP001174909"/>
    </source>
</evidence>
<evidence type="ECO:0000313" key="9">
    <source>
        <dbReference type="EMBL" id="CAI8007297.1"/>
    </source>
</evidence>
<dbReference type="AlphaFoldDB" id="A0AA35RAC8"/>
<keyword evidence="2 6" id="KW-0689">Ribosomal protein</keyword>
<dbReference type="PANTHER" id="PTHR12934">
    <property type="entry name" value="50S RIBOSOMAL PROTEIN L15"/>
    <property type="match status" value="1"/>
</dbReference>
<comment type="caution">
    <text evidence="9">The sequence shown here is derived from an EMBL/GenBank/DDBJ whole genome shotgun (WGS) entry which is preliminary data.</text>
</comment>
<keyword evidence="10" id="KW-1185">Reference proteome</keyword>
<dbReference type="PROSITE" id="PS00475">
    <property type="entry name" value="RIBOSOMAL_L15"/>
    <property type="match status" value="1"/>
</dbReference>
<evidence type="ECO:0000256" key="1">
    <source>
        <dbReference type="ARBA" id="ARBA00007320"/>
    </source>
</evidence>
<feature type="compositionally biased region" description="Gly residues" evidence="7">
    <location>
        <begin position="22"/>
        <end position="35"/>
    </location>
</feature>